<protein>
    <submittedName>
        <fullName evidence="3">Uncharacterized protein</fullName>
    </submittedName>
</protein>
<dbReference type="Proteomes" id="UP000538196">
    <property type="component" value="Unassembled WGS sequence"/>
</dbReference>
<evidence type="ECO:0000313" key="3">
    <source>
        <dbReference type="EMBL" id="MBB2967831.1"/>
    </source>
</evidence>
<evidence type="ECO:0000313" key="4">
    <source>
        <dbReference type="Proteomes" id="UP000538196"/>
    </source>
</evidence>
<dbReference type="EMBL" id="JACHVP010000002">
    <property type="protein sequence ID" value="MBB2967831.1"/>
    <property type="molecule type" value="Genomic_DNA"/>
</dbReference>
<keyword evidence="4" id="KW-1185">Reference proteome</keyword>
<comment type="caution">
    <text evidence="3">The sequence shown here is derived from an EMBL/GenBank/DDBJ whole genome shotgun (WGS) entry which is preliminary data.</text>
</comment>
<sequence length="59" mass="6314">MEQARRRSVLVRIGRVVGAVISRIVGALMIVGSSLGDARGAGDPQARKGYEPPPPEYRP</sequence>
<evidence type="ECO:0000256" key="2">
    <source>
        <dbReference type="SAM" id="Phobius"/>
    </source>
</evidence>
<name>A0A7W4UYB7_LEIAQ</name>
<feature type="transmembrane region" description="Helical" evidence="2">
    <location>
        <begin position="12"/>
        <end position="31"/>
    </location>
</feature>
<keyword evidence="2" id="KW-0472">Membrane</keyword>
<evidence type="ECO:0000256" key="1">
    <source>
        <dbReference type="SAM" id="MobiDB-lite"/>
    </source>
</evidence>
<keyword evidence="2" id="KW-0812">Transmembrane</keyword>
<keyword evidence="2" id="KW-1133">Transmembrane helix</keyword>
<proteinExistence type="predicted"/>
<accession>A0A7W4UYB7</accession>
<gene>
    <name evidence="3" type="ORF">FHX33_002594</name>
</gene>
<reference evidence="3 4" key="1">
    <citation type="submission" date="2020-08" db="EMBL/GenBank/DDBJ databases">
        <title>Sequencing the genomes of 1000 actinobacteria strains.</title>
        <authorList>
            <person name="Klenk H.-P."/>
        </authorList>
    </citation>
    <scope>NUCLEOTIDE SEQUENCE [LARGE SCALE GENOMIC DNA]</scope>
    <source>
        <strain evidence="3 4">DSM 20146</strain>
    </source>
</reference>
<organism evidence="3 4">
    <name type="scientific">Leifsonia aquatica</name>
    <name type="common">Corynebacterium aquaticum</name>
    <dbReference type="NCBI Taxonomy" id="144185"/>
    <lineage>
        <taxon>Bacteria</taxon>
        <taxon>Bacillati</taxon>
        <taxon>Actinomycetota</taxon>
        <taxon>Actinomycetes</taxon>
        <taxon>Micrococcales</taxon>
        <taxon>Microbacteriaceae</taxon>
        <taxon>Leifsonia</taxon>
    </lineage>
</organism>
<feature type="region of interest" description="Disordered" evidence="1">
    <location>
        <begin position="35"/>
        <end position="59"/>
    </location>
</feature>
<dbReference type="AlphaFoldDB" id="A0A7W4UYB7"/>
<dbReference type="RefSeq" id="WP_021764339.1">
    <property type="nucleotide sequence ID" value="NZ_JACHVP010000002.1"/>
</dbReference>